<evidence type="ECO:0000313" key="3">
    <source>
        <dbReference type="Proteomes" id="UP000070700"/>
    </source>
</evidence>
<dbReference type="Proteomes" id="UP000070700">
    <property type="component" value="Unassembled WGS sequence"/>
</dbReference>
<feature type="region of interest" description="Disordered" evidence="1">
    <location>
        <begin position="1"/>
        <end position="38"/>
    </location>
</feature>
<feature type="region of interest" description="Disordered" evidence="1">
    <location>
        <begin position="87"/>
        <end position="117"/>
    </location>
</feature>
<evidence type="ECO:0000256" key="1">
    <source>
        <dbReference type="SAM" id="MobiDB-lite"/>
    </source>
</evidence>
<feature type="compositionally biased region" description="Low complexity" evidence="1">
    <location>
        <begin position="87"/>
        <end position="96"/>
    </location>
</feature>
<gene>
    <name evidence="2" type="ORF">LY89DRAFT_349327</name>
</gene>
<reference evidence="2 3" key="1">
    <citation type="submission" date="2015-10" db="EMBL/GenBank/DDBJ databases">
        <title>Full genome of DAOMC 229536 Phialocephala scopiformis, a fungal endophyte of spruce producing the potent anti-insectan compound rugulosin.</title>
        <authorList>
            <consortium name="DOE Joint Genome Institute"/>
            <person name="Walker A.K."/>
            <person name="Frasz S.L."/>
            <person name="Seifert K.A."/>
            <person name="Miller J.D."/>
            <person name="Mondo S.J."/>
            <person name="Labutti K."/>
            <person name="Lipzen A."/>
            <person name="Dockter R."/>
            <person name="Kennedy M."/>
            <person name="Grigoriev I.V."/>
            <person name="Spatafora J.W."/>
        </authorList>
    </citation>
    <scope>NUCLEOTIDE SEQUENCE [LARGE SCALE GENOMIC DNA]</scope>
    <source>
        <strain evidence="2 3">CBS 120377</strain>
    </source>
</reference>
<proteinExistence type="predicted"/>
<keyword evidence="3" id="KW-1185">Reference proteome</keyword>
<dbReference type="EMBL" id="KQ947437">
    <property type="protein sequence ID" value="KUJ08079.1"/>
    <property type="molecule type" value="Genomic_DNA"/>
</dbReference>
<dbReference type="RefSeq" id="XP_018062434.1">
    <property type="nucleotide sequence ID" value="XM_018206909.1"/>
</dbReference>
<dbReference type="GeneID" id="28816635"/>
<evidence type="ECO:0000313" key="2">
    <source>
        <dbReference type="EMBL" id="KUJ08079.1"/>
    </source>
</evidence>
<protein>
    <submittedName>
        <fullName evidence="2">Uncharacterized protein</fullName>
    </submittedName>
</protein>
<dbReference type="InParanoid" id="A0A132B7W4"/>
<accession>A0A132B7W4</accession>
<dbReference type="OrthoDB" id="3562035at2759"/>
<name>A0A132B7W4_MOLSC</name>
<dbReference type="AlphaFoldDB" id="A0A132B7W4"/>
<dbReference type="KEGG" id="psco:LY89DRAFT_349327"/>
<feature type="region of interest" description="Disordered" evidence="1">
    <location>
        <begin position="291"/>
        <end position="324"/>
    </location>
</feature>
<sequence>MDHRFSTLFFQPPRTPPSPEDTSMSGALPDPNTLGKRKSTTMKQLLKKLFGIPRQTTDPLIKTAEPVPSALSQQVWSEFSSITKTPSKASSTLKKTSTLKKSPRTSGTDSNVVVAPPGQPLPAFKRRDFFHKSSSSSAASISSSVFSSKRTSTAANSVRDSKFSSISSLPSLASLALLPHPSRTSSPGPSLSLSVDELALLQSLIRKIARQLKKQEYLTNHLAGNLVSLFGRKEAQIHSMKRLRVQEREIGAREVWRVKEVVGRGFLRRGVLVGRSEGALNLLRTALDNATRAPSTPQSTVTRRSSSSSPSTLSSASYTTAPSISPRSVPTFTLPLNTLADTTATLSSDLSLHSILNAEFKTTIYTSCLSSRWNGLPGGGFNGNVKGNINDRIMMHRFVSFVESRIQLMEECDVRLVVLVGRVEELGKGRVVEGK</sequence>
<feature type="compositionally biased region" description="Low complexity" evidence="1">
    <location>
        <begin position="294"/>
        <end position="323"/>
    </location>
</feature>
<organism evidence="2 3">
    <name type="scientific">Mollisia scopiformis</name>
    <name type="common">Conifer needle endophyte fungus</name>
    <name type="synonym">Phialocephala scopiformis</name>
    <dbReference type="NCBI Taxonomy" id="149040"/>
    <lineage>
        <taxon>Eukaryota</taxon>
        <taxon>Fungi</taxon>
        <taxon>Dikarya</taxon>
        <taxon>Ascomycota</taxon>
        <taxon>Pezizomycotina</taxon>
        <taxon>Leotiomycetes</taxon>
        <taxon>Helotiales</taxon>
        <taxon>Mollisiaceae</taxon>
        <taxon>Mollisia</taxon>
    </lineage>
</organism>